<dbReference type="AlphaFoldDB" id="A0A5B7HX53"/>
<name>A0A5B7HX53_PORTR</name>
<evidence type="ECO:0000313" key="2">
    <source>
        <dbReference type="Proteomes" id="UP000324222"/>
    </source>
</evidence>
<accession>A0A5B7HX53</accession>
<reference evidence="1 2" key="1">
    <citation type="submission" date="2019-05" db="EMBL/GenBank/DDBJ databases">
        <title>Another draft genome of Portunus trituberculatus and its Hox gene families provides insights of decapod evolution.</title>
        <authorList>
            <person name="Jeong J.-H."/>
            <person name="Song I."/>
            <person name="Kim S."/>
            <person name="Choi T."/>
            <person name="Kim D."/>
            <person name="Ryu S."/>
            <person name="Kim W."/>
        </authorList>
    </citation>
    <scope>NUCLEOTIDE SEQUENCE [LARGE SCALE GENOMIC DNA]</scope>
    <source>
        <tissue evidence="1">Muscle</tissue>
    </source>
</reference>
<sequence length="110" mass="11791">MSQRHVLSADGAVHHGSLTSVPPVLRSSCLLPSRLSSPSSPVRKVSAGAWYPACQDTAGTWKRRVVKTCSLRAEVQPSVPRWCLAGSDIDEGTSFVGCSWRVQEVAITEG</sequence>
<keyword evidence="2" id="KW-1185">Reference proteome</keyword>
<gene>
    <name evidence="1" type="ORF">E2C01_071490</name>
</gene>
<proteinExistence type="predicted"/>
<organism evidence="1 2">
    <name type="scientific">Portunus trituberculatus</name>
    <name type="common">Swimming crab</name>
    <name type="synonym">Neptunus trituberculatus</name>
    <dbReference type="NCBI Taxonomy" id="210409"/>
    <lineage>
        <taxon>Eukaryota</taxon>
        <taxon>Metazoa</taxon>
        <taxon>Ecdysozoa</taxon>
        <taxon>Arthropoda</taxon>
        <taxon>Crustacea</taxon>
        <taxon>Multicrustacea</taxon>
        <taxon>Malacostraca</taxon>
        <taxon>Eumalacostraca</taxon>
        <taxon>Eucarida</taxon>
        <taxon>Decapoda</taxon>
        <taxon>Pleocyemata</taxon>
        <taxon>Brachyura</taxon>
        <taxon>Eubrachyura</taxon>
        <taxon>Portunoidea</taxon>
        <taxon>Portunidae</taxon>
        <taxon>Portuninae</taxon>
        <taxon>Portunus</taxon>
    </lineage>
</organism>
<protein>
    <submittedName>
        <fullName evidence="1">Uncharacterized protein</fullName>
    </submittedName>
</protein>
<dbReference type="EMBL" id="VSRR010044887">
    <property type="protein sequence ID" value="MPC77050.1"/>
    <property type="molecule type" value="Genomic_DNA"/>
</dbReference>
<dbReference type="Proteomes" id="UP000324222">
    <property type="component" value="Unassembled WGS sequence"/>
</dbReference>
<comment type="caution">
    <text evidence="1">The sequence shown here is derived from an EMBL/GenBank/DDBJ whole genome shotgun (WGS) entry which is preliminary data.</text>
</comment>
<evidence type="ECO:0000313" key="1">
    <source>
        <dbReference type="EMBL" id="MPC77050.1"/>
    </source>
</evidence>